<protein>
    <recommendedName>
        <fullName evidence="4">Peptidase M41 FtsH extracellular domain-containing protein</fullName>
    </recommendedName>
</protein>
<dbReference type="RefSeq" id="WP_101892420.1">
    <property type="nucleotide sequence ID" value="NZ_CP022684.1"/>
</dbReference>
<dbReference type="GO" id="GO:0004176">
    <property type="term" value="F:ATP-dependent peptidase activity"/>
    <property type="evidence" value="ECO:0007669"/>
    <property type="project" value="InterPro"/>
</dbReference>
<dbReference type="GO" id="GO:0016020">
    <property type="term" value="C:membrane"/>
    <property type="evidence" value="ECO:0007669"/>
    <property type="project" value="InterPro"/>
</dbReference>
<dbReference type="InterPro" id="IPR011546">
    <property type="entry name" value="Pept_M41_FtsH_extracell"/>
</dbReference>
<dbReference type="Pfam" id="PF06480">
    <property type="entry name" value="FtsH_ext"/>
    <property type="match status" value="1"/>
</dbReference>
<dbReference type="GO" id="GO:0006508">
    <property type="term" value="P:proteolysis"/>
    <property type="evidence" value="ECO:0007669"/>
    <property type="project" value="UniProtKB-KW"/>
</dbReference>
<dbReference type="GO" id="GO:0005524">
    <property type="term" value="F:ATP binding"/>
    <property type="evidence" value="ECO:0007669"/>
    <property type="project" value="InterPro"/>
</dbReference>
<keyword evidence="1" id="KW-0645">Protease</keyword>
<evidence type="ECO:0000256" key="3">
    <source>
        <dbReference type="SAM" id="Phobius"/>
    </source>
</evidence>
<feature type="transmembrane region" description="Helical" evidence="3">
    <location>
        <begin position="7"/>
        <end position="26"/>
    </location>
</feature>
<evidence type="ECO:0000259" key="4">
    <source>
        <dbReference type="Pfam" id="PF06480"/>
    </source>
</evidence>
<dbReference type="Gene3D" id="1.10.8.60">
    <property type="match status" value="1"/>
</dbReference>
<organism evidence="5 6">
    <name type="scientific">Ketobacter alkanivorans</name>
    <dbReference type="NCBI Taxonomy" id="1917421"/>
    <lineage>
        <taxon>Bacteria</taxon>
        <taxon>Pseudomonadati</taxon>
        <taxon>Pseudomonadota</taxon>
        <taxon>Gammaproteobacteria</taxon>
        <taxon>Pseudomonadales</taxon>
        <taxon>Ketobacteraceae</taxon>
        <taxon>Ketobacter</taxon>
    </lineage>
</organism>
<dbReference type="KEGG" id="kak:Kalk_00905"/>
<sequence length="173" mass="19651">MDREKQLNLVYLFVAIWGVVLFQSFLGHTTRQVELSYNEFERYLEQGWLKDLAEKLAPYNVNYKGVITGGPLATLIGWFAALVFFLVWFLLFRKSRLGARIPKGILLVGRPDKAGREQILRVHLKKIQADEAVSISAVASLTTGFSGAFQIGSRRQHSRVIAQRRTLDLPAFQ</sequence>
<dbReference type="GO" id="GO:0004222">
    <property type="term" value="F:metalloendopeptidase activity"/>
    <property type="evidence" value="ECO:0007669"/>
    <property type="project" value="InterPro"/>
</dbReference>
<feature type="domain" description="Peptidase M41 FtsH extracellular" evidence="4">
    <location>
        <begin position="9"/>
        <end position="51"/>
    </location>
</feature>
<evidence type="ECO:0000313" key="5">
    <source>
        <dbReference type="EMBL" id="AUM11080.1"/>
    </source>
</evidence>
<evidence type="ECO:0000313" key="6">
    <source>
        <dbReference type="Proteomes" id="UP000235116"/>
    </source>
</evidence>
<keyword evidence="2" id="KW-0378">Hydrolase</keyword>
<evidence type="ECO:0000256" key="2">
    <source>
        <dbReference type="ARBA" id="ARBA00022801"/>
    </source>
</evidence>
<feature type="transmembrane region" description="Helical" evidence="3">
    <location>
        <begin position="72"/>
        <end position="92"/>
    </location>
</feature>
<dbReference type="AlphaFoldDB" id="A0A2K9LFQ7"/>
<keyword evidence="3" id="KW-1133">Transmembrane helix</keyword>
<dbReference type="EMBL" id="CP022684">
    <property type="protein sequence ID" value="AUM11080.1"/>
    <property type="molecule type" value="Genomic_DNA"/>
</dbReference>
<gene>
    <name evidence="5" type="ORF">Kalk_00905</name>
</gene>
<dbReference type="GO" id="GO:0008270">
    <property type="term" value="F:zinc ion binding"/>
    <property type="evidence" value="ECO:0007669"/>
    <property type="project" value="InterPro"/>
</dbReference>
<keyword evidence="6" id="KW-1185">Reference proteome</keyword>
<proteinExistence type="predicted"/>
<name>A0A2K9LFQ7_9GAMM</name>
<accession>A0A2K9LFQ7</accession>
<reference evidence="6" key="1">
    <citation type="submission" date="2017-08" db="EMBL/GenBank/DDBJ databases">
        <title>Direct submision.</title>
        <authorList>
            <person name="Kim S.-J."/>
            <person name="Rhee S.-K."/>
        </authorList>
    </citation>
    <scope>NUCLEOTIDE SEQUENCE [LARGE SCALE GENOMIC DNA]</scope>
    <source>
        <strain evidence="6">GI5</strain>
    </source>
</reference>
<dbReference type="Proteomes" id="UP000235116">
    <property type="component" value="Chromosome"/>
</dbReference>
<keyword evidence="3" id="KW-0812">Transmembrane</keyword>
<evidence type="ECO:0000256" key="1">
    <source>
        <dbReference type="ARBA" id="ARBA00022670"/>
    </source>
</evidence>
<keyword evidence="3" id="KW-0472">Membrane</keyword>